<evidence type="ECO:0000313" key="3">
    <source>
        <dbReference type="EMBL" id="EOT73950.1"/>
    </source>
</evidence>
<keyword evidence="5" id="KW-1185">Reference proteome</keyword>
<organism evidence="2 4">
    <name type="scientific">Enterococcus moraviensis ATCC BAA-383</name>
    <dbReference type="NCBI Taxonomy" id="1158609"/>
    <lineage>
        <taxon>Bacteria</taxon>
        <taxon>Bacillati</taxon>
        <taxon>Bacillota</taxon>
        <taxon>Bacilli</taxon>
        <taxon>Lactobacillales</taxon>
        <taxon>Enterococcaceae</taxon>
        <taxon>Enterococcus</taxon>
    </lineage>
</organism>
<dbReference type="Proteomes" id="UP000013781">
    <property type="component" value="Unassembled WGS sequence"/>
</dbReference>
<dbReference type="OrthoDB" id="45853at2"/>
<reference evidence="3 5" key="2">
    <citation type="submission" date="2013-03" db="EMBL/GenBank/DDBJ databases">
        <title>The Genome Sequence of Enterococcus moraviensis BAA-383 (PacBio/Illumina hybrid assembly).</title>
        <authorList>
            <consortium name="The Broad Institute Genomics Platform"/>
            <consortium name="The Broad Institute Genome Sequencing Center for Infectious Disease"/>
            <person name="Earl A."/>
            <person name="Russ C."/>
            <person name="Gilmore M."/>
            <person name="Surin D."/>
            <person name="Walker B."/>
            <person name="Young S."/>
            <person name="Zeng Q."/>
            <person name="Gargeya S."/>
            <person name="Fitzgerald M."/>
            <person name="Haas B."/>
            <person name="Abouelleil A."/>
            <person name="Allen A.W."/>
            <person name="Alvarado L."/>
            <person name="Arachchi H.M."/>
            <person name="Berlin A.M."/>
            <person name="Chapman S.B."/>
            <person name="Gainer-Dewar J."/>
            <person name="Goldberg J."/>
            <person name="Griggs A."/>
            <person name="Gujja S."/>
            <person name="Hansen M."/>
            <person name="Howarth C."/>
            <person name="Imamovic A."/>
            <person name="Ireland A."/>
            <person name="Larimer J."/>
            <person name="McCowan C."/>
            <person name="Murphy C."/>
            <person name="Pearson M."/>
            <person name="Poon T.W."/>
            <person name="Priest M."/>
            <person name="Roberts A."/>
            <person name="Saif S."/>
            <person name="Shea T."/>
            <person name="Sisk P."/>
            <person name="Sykes S."/>
            <person name="Wortman J."/>
            <person name="Nusbaum C."/>
            <person name="Birren B."/>
        </authorList>
    </citation>
    <scope>NUCLEOTIDE SEQUENCE [LARGE SCALE GENOMIC DNA]</scope>
    <source>
        <strain evidence="3 5">ATCC BAA-383</strain>
    </source>
</reference>
<dbReference type="CDD" id="cd04301">
    <property type="entry name" value="NAT_SF"/>
    <property type="match status" value="1"/>
</dbReference>
<protein>
    <recommendedName>
        <fullName evidence="1">N-acetyltransferase domain-containing protein</fullName>
    </recommendedName>
</protein>
<dbReference type="EMBL" id="AJAS01000011">
    <property type="protein sequence ID" value="EOI02673.1"/>
    <property type="molecule type" value="Genomic_DNA"/>
</dbReference>
<dbReference type="InterPro" id="IPR016181">
    <property type="entry name" value="Acyl_CoA_acyltransferase"/>
</dbReference>
<dbReference type="EMBL" id="ASWB01000001">
    <property type="protein sequence ID" value="EOT73950.1"/>
    <property type="molecule type" value="Genomic_DNA"/>
</dbReference>
<dbReference type="GO" id="GO:0016747">
    <property type="term" value="F:acyltransferase activity, transferring groups other than amino-acyl groups"/>
    <property type="evidence" value="ECO:0007669"/>
    <property type="project" value="InterPro"/>
</dbReference>
<sequence length="131" mass="15303">MEKITIITKEIKELLSQATARNKVDDELKKYLDYNDWILYLHYDKTILVGCIGIQMLENNRIEIKHIATKKAYRHKRIGSNMIDYIVKTYAPSKIFAETDKDAVGFYKKSDFTINSLGEKYPGVERFSCLK</sequence>
<dbReference type="Pfam" id="PF00583">
    <property type="entry name" value="Acetyltransf_1"/>
    <property type="match status" value="1"/>
</dbReference>
<dbReference type="InterPro" id="IPR000182">
    <property type="entry name" value="GNAT_dom"/>
</dbReference>
<dbReference type="PROSITE" id="PS51186">
    <property type="entry name" value="GNAT"/>
    <property type="match status" value="1"/>
</dbReference>
<dbReference type="STRING" id="155617.RV09_GL000985"/>
<dbReference type="PATRIC" id="fig|1158609.3.peg.876"/>
<evidence type="ECO:0000259" key="1">
    <source>
        <dbReference type="PROSITE" id="PS51186"/>
    </source>
</evidence>
<reference evidence="2 4" key="1">
    <citation type="submission" date="2013-02" db="EMBL/GenBank/DDBJ databases">
        <title>The Genome Sequence of Enterococcus moraviensis BAA-383.</title>
        <authorList>
            <consortium name="The Broad Institute Genome Sequencing Platform"/>
            <consortium name="The Broad Institute Genome Sequencing Center for Infectious Disease"/>
            <person name="Earl A.M."/>
            <person name="Gilmore M.S."/>
            <person name="Lebreton F."/>
            <person name="Walker B."/>
            <person name="Young S.K."/>
            <person name="Zeng Q."/>
            <person name="Gargeya S."/>
            <person name="Fitzgerald M."/>
            <person name="Haas B."/>
            <person name="Abouelleil A."/>
            <person name="Alvarado L."/>
            <person name="Arachchi H.M."/>
            <person name="Berlin A.M."/>
            <person name="Chapman S.B."/>
            <person name="Dewar J."/>
            <person name="Goldberg J."/>
            <person name="Griggs A."/>
            <person name="Gujja S."/>
            <person name="Hansen M."/>
            <person name="Howarth C."/>
            <person name="Imamovic A."/>
            <person name="Larimer J."/>
            <person name="McCowan C."/>
            <person name="Murphy C."/>
            <person name="Neiman D."/>
            <person name="Pearson M."/>
            <person name="Priest M."/>
            <person name="Roberts A."/>
            <person name="Saif S."/>
            <person name="Shea T."/>
            <person name="Sisk P."/>
            <person name="Sykes S."/>
            <person name="Wortman J."/>
            <person name="Nusbaum C."/>
            <person name="Birren B."/>
        </authorList>
    </citation>
    <scope>NUCLEOTIDE SEQUENCE [LARGE SCALE GENOMIC DNA]</scope>
    <source>
        <strain evidence="2 4">ATCC BAA-383</strain>
    </source>
</reference>
<proteinExistence type="predicted"/>
<dbReference type="Gene3D" id="3.40.630.30">
    <property type="match status" value="1"/>
</dbReference>
<dbReference type="SUPFAM" id="SSF55729">
    <property type="entry name" value="Acyl-CoA N-acyltransferases (Nat)"/>
    <property type="match status" value="1"/>
</dbReference>
<dbReference type="eggNOG" id="COG0456">
    <property type="taxonomic scope" value="Bacteria"/>
</dbReference>
<dbReference type="HOGENOM" id="CLU_133275_0_0_9"/>
<evidence type="ECO:0000313" key="5">
    <source>
        <dbReference type="Proteomes" id="UP000014157"/>
    </source>
</evidence>
<dbReference type="AlphaFoldDB" id="R2T5B8"/>
<evidence type="ECO:0000313" key="2">
    <source>
        <dbReference type="EMBL" id="EOI02673.1"/>
    </source>
</evidence>
<gene>
    <name evidence="3" type="ORF">I586_00946</name>
    <name evidence="2" type="ORF">UAY_00920</name>
</gene>
<name>R2T5B8_9ENTE</name>
<comment type="caution">
    <text evidence="2">The sequence shown here is derived from an EMBL/GenBank/DDBJ whole genome shotgun (WGS) entry which is preliminary data.</text>
</comment>
<evidence type="ECO:0000313" key="4">
    <source>
        <dbReference type="Proteomes" id="UP000013781"/>
    </source>
</evidence>
<accession>R2T5B8</accession>
<dbReference type="Proteomes" id="UP000014157">
    <property type="component" value="Unassembled WGS sequence"/>
</dbReference>
<dbReference type="RefSeq" id="WP_010764316.1">
    <property type="nucleotide sequence ID" value="NZ_ASWB01000001.1"/>
</dbReference>
<feature type="domain" description="N-acetyltransferase" evidence="1">
    <location>
        <begin position="1"/>
        <end position="131"/>
    </location>
</feature>